<feature type="region of interest" description="Disordered" evidence="1">
    <location>
        <begin position="47"/>
        <end position="72"/>
    </location>
</feature>
<comment type="caution">
    <text evidence="2">The sequence shown here is derived from an EMBL/GenBank/DDBJ whole genome shotgun (WGS) entry which is preliminary data.</text>
</comment>
<dbReference type="Gene3D" id="3.30.750.24">
    <property type="entry name" value="STAS domain"/>
    <property type="match status" value="1"/>
</dbReference>
<evidence type="ECO:0000313" key="4">
    <source>
        <dbReference type="Proteomes" id="UP000479710"/>
    </source>
</evidence>
<protein>
    <submittedName>
        <fullName evidence="2">Uncharacterized protein</fullName>
    </submittedName>
</protein>
<proteinExistence type="predicted"/>
<dbReference type="OrthoDB" id="1717097at2759"/>
<dbReference type="Proteomes" id="UP000479710">
    <property type="component" value="Unassembled WGS sequence"/>
</dbReference>
<evidence type="ECO:0000256" key="1">
    <source>
        <dbReference type="SAM" id="MobiDB-lite"/>
    </source>
</evidence>
<evidence type="ECO:0000313" key="2">
    <source>
        <dbReference type="EMBL" id="KAF0898485.1"/>
    </source>
</evidence>
<dbReference type="EMBL" id="SPHZ02000002">
    <property type="protein sequence ID" value="KAF0930053.1"/>
    <property type="molecule type" value="Genomic_DNA"/>
</dbReference>
<accession>A0A6G1CCY9</accession>
<dbReference type="InterPro" id="IPR036513">
    <property type="entry name" value="STAS_dom_sf"/>
</dbReference>
<name>A0A6G1CCY9_9ORYZ</name>
<evidence type="ECO:0000313" key="3">
    <source>
        <dbReference type="EMBL" id="KAF0930053.1"/>
    </source>
</evidence>
<gene>
    <name evidence="2" type="ORF">E2562_008086</name>
    <name evidence="3" type="ORF">E2562_027220</name>
</gene>
<dbReference type="AlphaFoldDB" id="A0A6G1CCY9"/>
<keyword evidence="4" id="KW-1185">Reference proteome</keyword>
<sequence>MHGELERKGMKMAVTNPRMEVADKLVLSGFLELVGESWMFLSNSYAAGTRSRDPSTAASSGVDPDAGGSSYD</sequence>
<organism evidence="2 4">
    <name type="scientific">Oryza meyeriana var. granulata</name>
    <dbReference type="NCBI Taxonomy" id="110450"/>
    <lineage>
        <taxon>Eukaryota</taxon>
        <taxon>Viridiplantae</taxon>
        <taxon>Streptophyta</taxon>
        <taxon>Embryophyta</taxon>
        <taxon>Tracheophyta</taxon>
        <taxon>Spermatophyta</taxon>
        <taxon>Magnoliopsida</taxon>
        <taxon>Liliopsida</taxon>
        <taxon>Poales</taxon>
        <taxon>Poaceae</taxon>
        <taxon>BOP clade</taxon>
        <taxon>Oryzoideae</taxon>
        <taxon>Oryzeae</taxon>
        <taxon>Oryzinae</taxon>
        <taxon>Oryza</taxon>
        <taxon>Oryza meyeriana</taxon>
    </lineage>
</organism>
<dbReference type="EMBL" id="SPHZ02000009">
    <property type="protein sequence ID" value="KAF0898485.1"/>
    <property type="molecule type" value="Genomic_DNA"/>
</dbReference>
<reference evidence="2 4" key="1">
    <citation type="submission" date="2019-11" db="EMBL/GenBank/DDBJ databases">
        <title>Whole genome sequence of Oryza granulata.</title>
        <authorList>
            <person name="Li W."/>
        </authorList>
    </citation>
    <scope>NUCLEOTIDE SEQUENCE [LARGE SCALE GENOMIC DNA]</scope>
    <source>
        <strain evidence="4">cv. Menghai</strain>
        <tissue evidence="2">Leaf</tissue>
    </source>
</reference>